<dbReference type="OrthoDB" id="2415451at2759"/>
<evidence type="ECO:0000256" key="1">
    <source>
        <dbReference type="SAM" id="MobiDB-lite"/>
    </source>
</evidence>
<feature type="region of interest" description="Disordered" evidence="1">
    <location>
        <begin position="117"/>
        <end position="144"/>
    </location>
</feature>
<dbReference type="Proteomes" id="UP000827284">
    <property type="component" value="Unassembled WGS sequence"/>
</dbReference>
<gene>
    <name evidence="2" type="ORF">EMPS_10799</name>
</gene>
<accession>A0A9P3HKV2</accession>
<reference evidence="2" key="1">
    <citation type="submission" date="2021-11" db="EMBL/GenBank/DDBJ databases">
        <authorList>
            <person name="Herlambang A."/>
            <person name="Guo Y."/>
            <person name="Takashima Y."/>
            <person name="Nishizawa T."/>
        </authorList>
    </citation>
    <scope>NUCLEOTIDE SEQUENCE</scope>
    <source>
        <strain evidence="2">E1425</strain>
    </source>
</reference>
<organism evidence="2 3">
    <name type="scientific">Entomortierella parvispora</name>
    <dbReference type="NCBI Taxonomy" id="205924"/>
    <lineage>
        <taxon>Eukaryota</taxon>
        <taxon>Fungi</taxon>
        <taxon>Fungi incertae sedis</taxon>
        <taxon>Mucoromycota</taxon>
        <taxon>Mortierellomycotina</taxon>
        <taxon>Mortierellomycetes</taxon>
        <taxon>Mortierellales</taxon>
        <taxon>Mortierellaceae</taxon>
        <taxon>Entomortierella</taxon>
    </lineage>
</organism>
<evidence type="ECO:0000313" key="2">
    <source>
        <dbReference type="EMBL" id="GJJ78440.1"/>
    </source>
</evidence>
<protein>
    <submittedName>
        <fullName evidence="2">Uncharacterized protein</fullName>
    </submittedName>
</protein>
<comment type="caution">
    <text evidence="2">The sequence shown here is derived from an EMBL/GenBank/DDBJ whole genome shotgun (WGS) entry which is preliminary data.</text>
</comment>
<sequence length="365" mass="42456">MPMRDLCCGNYYAEREVTTGPLKSVFRNIIPGNPHEEQLFQQQRVAFRQFSEKVASDHCASILGSTLDLIDTLREYASEIFLTKRSFDLFEPVIGPLAKSVMMDETFHFAVELTDEELEEEKKMDQEEEEEEERREKENPSSPLELEYKMRRKERMRLSKMQSNIRPRTWTEKNEPQLLYKFRLRRLEKAMALFPYVVKFAPDPVQQGLEEIGFMQQTQSLHEKVRSLLTCEGVSHVTVAQLKDDLGGYESDNYMDRNAAYKIKQDFFYEFSIRLSSEWHSRNPSHFYQGDIGGLLNDTLSEGGLVDKSSEERKHLKDQVVDGPLSFATPDIKFDWTAEAIVKMRKAVEKGHQKNPEIAAALFQE</sequence>
<keyword evidence="3" id="KW-1185">Reference proteome</keyword>
<dbReference type="EMBL" id="BQFW01000015">
    <property type="protein sequence ID" value="GJJ78440.1"/>
    <property type="molecule type" value="Genomic_DNA"/>
</dbReference>
<reference evidence="2" key="2">
    <citation type="journal article" date="2022" name="Microbiol. Resour. Announc.">
        <title>Whole-Genome Sequence of Entomortierella parvispora E1425, a Mucoromycotan Fungus Associated with Burkholderiaceae-Related Endosymbiotic Bacteria.</title>
        <authorList>
            <person name="Herlambang A."/>
            <person name="Guo Y."/>
            <person name="Takashima Y."/>
            <person name="Narisawa K."/>
            <person name="Ohta H."/>
            <person name="Nishizawa T."/>
        </authorList>
    </citation>
    <scope>NUCLEOTIDE SEQUENCE</scope>
    <source>
        <strain evidence="2">E1425</strain>
    </source>
</reference>
<name>A0A9P3HKV2_9FUNG</name>
<dbReference type="AlphaFoldDB" id="A0A9P3HKV2"/>
<evidence type="ECO:0000313" key="3">
    <source>
        <dbReference type="Proteomes" id="UP000827284"/>
    </source>
</evidence>
<proteinExistence type="predicted"/>